<dbReference type="GO" id="GO:0016020">
    <property type="term" value="C:membrane"/>
    <property type="evidence" value="ECO:0007669"/>
    <property type="project" value="UniProtKB-SubCell"/>
</dbReference>
<dbReference type="SUPFAM" id="SSF103473">
    <property type="entry name" value="MFS general substrate transporter"/>
    <property type="match status" value="1"/>
</dbReference>
<gene>
    <name evidence="8" type="ORF">X797_009005</name>
</gene>
<dbReference type="Pfam" id="PF07690">
    <property type="entry name" value="MFS_1"/>
    <property type="match status" value="1"/>
</dbReference>
<dbReference type="PANTHER" id="PTHR43791">
    <property type="entry name" value="PERMEASE-RELATED"/>
    <property type="match status" value="1"/>
</dbReference>
<evidence type="ECO:0000256" key="6">
    <source>
        <dbReference type="SAM" id="Phobius"/>
    </source>
</evidence>
<evidence type="ECO:0000256" key="5">
    <source>
        <dbReference type="ARBA" id="ARBA00023136"/>
    </source>
</evidence>
<organism evidence="8 9">
    <name type="scientific">Metarhizium robertsii</name>
    <dbReference type="NCBI Taxonomy" id="568076"/>
    <lineage>
        <taxon>Eukaryota</taxon>
        <taxon>Fungi</taxon>
        <taxon>Dikarya</taxon>
        <taxon>Ascomycota</taxon>
        <taxon>Pezizomycotina</taxon>
        <taxon>Sordariomycetes</taxon>
        <taxon>Hypocreomycetidae</taxon>
        <taxon>Hypocreales</taxon>
        <taxon>Clavicipitaceae</taxon>
        <taxon>Metarhizium</taxon>
    </lineage>
</organism>
<dbReference type="EMBL" id="JELW01000032">
    <property type="protein sequence ID" value="EXU97817.1"/>
    <property type="molecule type" value="Genomic_DNA"/>
</dbReference>
<dbReference type="eggNOG" id="KOG2533">
    <property type="taxonomic scope" value="Eukaryota"/>
</dbReference>
<evidence type="ECO:0000313" key="8">
    <source>
        <dbReference type="EMBL" id="EXU97817.1"/>
    </source>
</evidence>
<keyword evidence="3 6" id="KW-0812">Transmembrane</keyword>
<dbReference type="HOGENOM" id="CLU_001265_0_1_1"/>
<dbReference type="PROSITE" id="PS50850">
    <property type="entry name" value="MFS"/>
    <property type="match status" value="1"/>
</dbReference>
<evidence type="ECO:0000256" key="4">
    <source>
        <dbReference type="ARBA" id="ARBA00022989"/>
    </source>
</evidence>
<feature type="transmembrane region" description="Helical" evidence="6">
    <location>
        <begin position="413"/>
        <end position="432"/>
    </location>
</feature>
<feature type="transmembrane region" description="Helical" evidence="6">
    <location>
        <begin position="213"/>
        <end position="235"/>
    </location>
</feature>
<feature type="transmembrane region" description="Helical" evidence="6">
    <location>
        <begin position="352"/>
        <end position="370"/>
    </location>
</feature>
<dbReference type="FunFam" id="1.20.1250.20:FF:000013">
    <property type="entry name" value="MFS general substrate transporter"/>
    <property type="match status" value="1"/>
</dbReference>
<keyword evidence="5 6" id="KW-0472">Membrane</keyword>
<protein>
    <submittedName>
        <fullName evidence="8">MFS transporter</fullName>
    </submittedName>
</protein>
<evidence type="ECO:0000259" key="7">
    <source>
        <dbReference type="PROSITE" id="PS50850"/>
    </source>
</evidence>
<accession>A0A014PM33</accession>
<dbReference type="GO" id="GO:0022857">
    <property type="term" value="F:transmembrane transporter activity"/>
    <property type="evidence" value="ECO:0007669"/>
    <property type="project" value="InterPro"/>
</dbReference>
<evidence type="ECO:0000313" key="9">
    <source>
        <dbReference type="Proteomes" id="UP000030151"/>
    </source>
</evidence>
<feature type="transmembrane region" description="Helical" evidence="6">
    <location>
        <begin position="444"/>
        <end position="464"/>
    </location>
</feature>
<evidence type="ECO:0000256" key="3">
    <source>
        <dbReference type="ARBA" id="ARBA00022692"/>
    </source>
</evidence>
<feature type="transmembrane region" description="Helical" evidence="6">
    <location>
        <begin position="180"/>
        <end position="201"/>
    </location>
</feature>
<evidence type="ECO:0000256" key="1">
    <source>
        <dbReference type="ARBA" id="ARBA00004141"/>
    </source>
</evidence>
<proteinExistence type="predicted"/>
<dbReference type="Proteomes" id="UP000030151">
    <property type="component" value="Unassembled WGS sequence"/>
</dbReference>
<evidence type="ECO:0000256" key="2">
    <source>
        <dbReference type="ARBA" id="ARBA00022448"/>
    </source>
</evidence>
<feature type="domain" description="Major facilitator superfamily (MFS) profile" evidence="7">
    <location>
        <begin position="54"/>
        <end position="469"/>
    </location>
</feature>
<dbReference type="Gene3D" id="1.20.1250.20">
    <property type="entry name" value="MFS general substrate transporter like domains"/>
    <property type="match status" value="2"/>
</dbReference>
<feature type="transmembrane region" description="Helical" evidence="6">
    <location>
        <begin position="382"/>
        <end position="401"/>
    </location>
</feature>
<dbReference type="AlphaFoldDB" id="A0A014PM33"/>
<dbReference type="PANTHER" id="PTHR43791:SF48">
    <property type="entry name" value="TRANSPORTER, PUTATIVE (AFU_ORTHOLOGUE AFUA_4G01000)-RELATED"/>
    <property type="match status" value="1"/>
</dbReference>
<name>A0A014PM33_9HYPO</name>
<dbReference type="FunFam" id="1.20.1250.20:FF:000034">
    <property type="entry name" value="MFS general substrate transporter"/>
    <property type="match status" value="1"/>
</dbReference>
<feature type="transmembrane region" description="Helical" evidence="6">
    <location>
        <begin position="150"/>
        <end position="168"/>
    </location>
</feature>
<dbReference type="InterPro" id="IPR011701">
    <property type="entry name" value="MFS"/>
</dbReference>
<dbReference type="OrthoDB" id="2985014at2759"/>
<comment type="subcellular location">
    <subcellularLocation>
        <location evidence="1">Membrane</location>
        <topology evidence="1">Multi-pass membrane protein</topology>
    </subcellularLocation>
</comment>
<sequence length="502" mass="55800">MAGSSIDEKSEQHTEYVEAHMQSHRQATGQCLQSPMNIDSKEESRIRLKMDFGLIPLVSLLYLLSFIDRSNIGNARLAGLEKDLGLRNYDYNASLSVFYISYIVFEIPCNALCKYMGPGWFIPSITLGFGILTICTAFVTNFATLCAVRFLLGILEAGMMPSLVYFLSRWYRQSELTFRVSLFIISASLAGAFGGLLASAILRLDSFGSLHSWRMIFAIEGTATAVLGIICFFALPDRPETALWLTQSEKELAIARLKADRIVTTELVDQFSWKRIRLGIFNPVVLPTSVIFLLNSITVHGVSFFLPTIVKTIFPTHSVSSQQLLTVPPYVLGAITCAATSYVSWRVNRRGIFMILCAPLTVVGYAMFLASTNPNVRYGATFLPFMGIFTYGALTNSHVAANVVSDTAKSSAIATNVMLGNMGGLISTWAFLPSDAPHYKVGNGLNLAAQASMIIIATVLYFWVKRDNQRRETVDVVAELEGKTMEEIRDLDWKHPEFRWRN</sequence>
<keyword evidence="2" id="KW-0813">Transport</keyword>
<dbReference type="InterPro" id="IPR036259">
    <property type="entry name" value="MFS_trans_sf"/>
</dbReference>
<feature type="transmembrane region" description="Helical" evidence="6">
    <location>
        <begin position="327"/>
        <end position="345"/>
    </location>
</feature>
<reference evidence="8 9" key="1">
    <citation type="submission" date="2014-02" db="EMBL/GenBank/DDBJ databases">
        <title>The genome sequence of the entomopathogenic fungus Metarhizium robertsii ARSEF 2575.</title>
        <authorList>
            <person name="Giuliano Garisto Donzelli B."/>
            <person name="Roe B.A."/>
            <person name="Macmil S.L."/>
            <person name="Krasnoff S.B."/>
            <person name="Gibson D.M."/>
        </authorList>
    </citation>
    <scope>NUCLEOTIDE SEQUENCE [LARGE SCALE GENOMIC DNA]</scope>
    <source>
        <strain evidence="8 9">ARSEF 2575</strain>
    </source>
</reference>
<feature type="transmembrane region" description="Helical" evidence="6">
    <location>
        <begin position="284"/>
        <end position="307"/>
    </location>
</feature>
<dbReference type="InterPro" id="IPR020846">
    <property type="entry name" value="MFS_dom"/>
</dbReference>
<comment type="caution">
    <text evidence="8">The sequence shown here is derived from an EMBL/GenBank/DDBJ whole genome shotgun (WGS) entry which is preliminary data.</text>
</comment>
<keyword evidence="4 6" id="KW-1133">Transmembrane helix</keyword>
<feature type="transmembrane region" description="Helical" evidence="6">
    <location>
        <begin position="120"/>
        <end position="144"/>
    </location>
</feature>